<sequence length="416" mass="43993">MLPRAALGFAAADFNNPQALVLIRNSAGPIQLEAETQPANVEVQFKAIRATDDAAAVGAAAQVPTITRTGNTTATMATDQRGSFFVIAFVDTNRNGQRDINEQGAILPVILAECRIEAAGELRSTANPGNLNINFDGIAGNVNTANYTWVNISTGDFNSQATAGVALDADVRIVGGGADGKRGLDRVFLGWANNFTALSYDGLYRDGRHITRVQVNNAAAATGAPVAGIQLFVSGGPAPNTIAFPPNLLDTGRHNPEHGGINITFTRSQEPPLAPAAPPPGEKRHVIARDSPGWFYNRRHHDPARHSRLRSFVHSLNSTTFLVAWSNSTGGNAPTPATANSVGFRIFTVIAETQWTVSATYRITGSSPHIRLQRTGSAPTITVNNVDHSPGITPAAAGMEVRPPTTLRCRAINAST</sequence>
<evidence type="ECO:0000313" key="3">
    <source>
        <dbReference type="Proteomes" id="UP000425960"/>
    </source>
</evidence>
<organism evidence="2 3">
    <name type="scientific">Desulfosarcina ovata subsp. sediminis</name>
    <dbReference type="NCBI Taxonomy" id="885957"/>
    <lineage>
        <taxon>Bacteria</taxon>
        <taxon>Pseudomonadati</taxon>
        <taxon>Thermodesulfobacteriota</taxon>
        <taxon>Desulfobacteria</taxon>
        <taxon>Desulfobacterales</taxon>
        <taxon>Desulfosarcinaceae</taxon>
        <taxon>Desulfosarcina</taxon>
    </lineage>
</organism>
<dbReference type="Proteomes" id="UP000425960">
    <property type="component" value="Chromosome"/>
</dbReference>
<reference evidence="2 3" key="1">
    <citation type="submission" date="2019-11" db="EMBL/GenBank/DDBJ databases">
        <title>Comparative genomics of hydrocarbon-degrading Desulfosarcina strains.</title>
        <authorList>
            <person name="Watanabe M."/>
            <person name="Kojima H."/>
            <person name="Fukui M."/>
        </authorList>
    </citation>
    <scope>NUCLEOTIDE SEQUENCE [LARGE SCALE GENOMIC DNA]</scope>
    <source>
        <strain evidence="2 3">28bB2T</strain>
    </source>
</reference>
<dbReference type="KEGG" id="dov:DSCO28_20490"/>
<proteinExistence type="predicted"/>
<evidence type="ECO:0000313" key="2">
    <source>
        <dbReference type="EMBL" id="BBO81483.1"/>
    </source>
</evidence>
<name>A0A5K7ZRF9_9BACT</name>
<evidence type="ECO:0000256" key="1">
    <source>
        <dbReference type="SAM" id="MobiDB-lite"/>
    </source>
</evidence>
<gene>
    <name evidence="2" type="ORF">DSCO28_20490</name>
</gene>
<feature type="region of interest" description="Disordered" evidence="1">
    <location>
        <begin position="264"/>
        <end position="284"/>
    </location>
</feature>
<protein>
    <submittedName>
        <fullName evidence="2">Uncharacterized protein</fullName>
    </submittedName>
</protein>
<accession>A0A5K7ZRF9</accession>
<dbReference type="AlphaFoldDB" id="A0A5K7ZRF9"/>
<dbReference type="EMBL" id="AP021876">
    <property type="protein sequence ID" value="BBO81483.1"/>
    <property type="molecule type" value="Genomic_DNA"/>
</dbReference>